<dbReference type="Proteomes" id="UP000886700">
    <property type="component" value="Unplaced"/>
</dbReference>
<organism evidence="2 3">
    <name type="scientific">Mesocricetus auratus</name>
    <name type="common">Golden hamster</name>
    <dbReference type="NCBI Taxonomy" id="10036"/>
    <lineage>
        <taxon>Eukaryota</taxon>
        <taxon>Metazoa</taxon>
        <taxon>Chordata</taxon>
        <taxon>Craniata</taxon>
        <taxon>Vertebrata</taxon>
        <taxon>Euteleostomi</taxon>
        <taxon>Mammalia</taxon>
        <taxon>Eutheria</taxon>
        <taxon>Euarchontoglires</taxon>
        <taxon>Glires</taxon>
        <taxon>Rodentia</taxon>
        <taxon>Myomorpha</taxon>
        <taxon>Muroidea</taxon>
        <taxon>Cricetidae</taxon>
        <taxon>Cricetinae</taxon>
        <taxon>Mesocricetus</taxon>
    </lineage>
</organism>
<protein>
    <submittedName>
        <fullName evidence="3">Protein SFI1 homolog isoform X1</fullName>
    </submittedName>
</protein>
<gene>
    <name evidence="3" type="primary">Sfi1</name>
</gene>
<dbReference type="PANTHER" id="PTHR22028:SF4">
    <property type="entry name" value="PROTEIN SFI1 HOMOLOG"/>
    <property type="match status" value="1"/>
</dbReference>
<accession>A0ABM2XJ49</accession>
<evidence type="ECO:0000313" key="3">
    <source>
        <dbReference type="RefSeq" id="XP_040602787.1"/>
    </source>
</evidence>
<keyword evidence="1" id="KW-0175">Coiled coil</keyword>
<dbReference type="InterPro" id="IPR052270">
    <property type="entry name" value="CACF_protein"/>
</dbReference>
<dbReference type="PANTHER" id="PTHR22028">
    <property type="entry name" value="SFI1 SPINDLE BODY DOMAIN-CONTAINING PROTEIN-RELATED"/>
    <property type="match status" value="1"/>
</dbReference>
<dbReference type="GeneID" id="101834353"/>
<evidence type="ECO:0000256" key="1">
    <source>
        <dbReference type="SAM" id="Coils"/>
    </source>
</evidence>
<feature type="coiled-coil region" evidence="1">
    <location>
        <begin position="1209"/>
        <end position="1236"/>
    </location>
</feature>
<dbReference type="RefSeq" id="XP_040602787.1">
    <property type="nucleotide sequence ID" value="XM_040746853.1"/>
</dbReference>
<evidence type="ECO:0000313" key="2">
    <source>
        <dbReference type="Proteomes" id="UP000886700"/>
    </source>
</evidence>
<reference evidence="3" key="1">
    <citation type="submission" date="2025-08" db="UniProtKB">
        <authorList>
            <consortium name="RefSeq"/>
        </authorList>
    </citation>
    <scope>IDENTIFICATION</scope>
    <source>
        <tissue evidence="3">Liver</tissue>
    </source>
</reference>
<sequence length="1252" mass="148275">MEKKIDSRSFRDGVVKKPCSRKALPLNRSAFSGVQKGSPRSCYSSTPASHSWTRHRLRELRSRCVARKFLYLWIRMTFGRVTPSRARLFHEQRILQKVFGEWREEWWVSQREWKLCVRADCHYRYYLYSLMFKSWKTFVHQQQELRKGLQRAERHDTKQKIRQAWKSWLIYMVARRTKRQMQNTALEFRRQSVLRFWWRKWRWRLGQAHADRALLAAAVKHRALSLQLQAWSRWQEQLLNRRRESWKVVTAVRHHQRWQKQRSWKAWLEYLHICRVKRRQSEMAAKFHRVTVLQIYFCDWQWAWEWRQSLSAHQALVEKLAKKIALRRAFAHWKHFMLLQAEEAAQHAAAAEHHRHYLLCSCFRALKDNVTQAHLWRIRRNLAHQLRDTTLLRRFWNLWQSRIEQREERVRSPSLHAAWSHYRVIVLRKCVRVWLRYVHKRRQQQLLQARADGHFQQRVLPAAFCMWYRLWRWNQQSRVLHTRAVSFHRETLERRVFAVWWQKMSHHRENRLAERMAVLQAEQQLLRRSWLMWHRQAAACHQERDRQTVACVHYHNRLLRKAFCVWKGSAQGFRTERMGRARAVHFHSARLLHWAWSVWNQCLALRMEEQQKLRHAALHSQHTLLYGALQKWLVGASSLFQTFQDRVRSVLQEVAARERQHNRQLLRRVLRRWRENTMARVHMAKKTSQARAQYSRTLCAKVLVQWREVTSMQIYYREKEAAALREAQKALGRGRLRNWFQRWQVYSHRAAQQRSHLEQAALYHRQQLLKEAMARWRAHHLGCVRKKRLQQQSAQLLAQRLGRACFCQWRTQLAARKQEQWSTARALWFWAFSLQAKVWTAWLRFIFERRRKKARLEQAVEAYHRQLLQEGTTRLLRFAAGMKASRQQLQTQQQVQAAHSLHRAVRHCAELWKKKVLGPGMMSQPPAPIPLSRRVTFKDSILSGVAAEAGDAALETKKLQAPPSQGILGSLAVAAGEPCWLELNEAHVSRKQPRRPSFLLERLENQRSPGWCILGEQQLEKPPEKGQSMAPPRGLSLTRPFPPVVLPNAPGSSAGLELLPPLSFMPHGVGESARGSAKPVVPGHQPLACPALTKGPKPHLFIPGDFTSTRIGPDYGFEATGQGTGVTFHQSPPSLLGGSEGDGRQDQTYLPVAAGHTKLEAELEGIQQQLQHYQTTKQNLRSCQRQANSLRRWLELSQEEPRPEDWDLEQQVKRELEEVELEIQQLSEELQAQRQPIGTCIARVRALRQALC</sequence>
<proteinExistence type="predicted"/>
<keyword evidence="2" id="KW-1185">Reference proteome</keyword>
<name>A0ABM2XJ49_MESAU</name>